<name>A0AAW0EAY7_9AGAR</name>
<evidence type="ECO:0000256" key="1">
    <source>
        <dbReference type="SAM" id="SignalP"/>
    </source>
</evidence>
<accession>A0AAW0EAY7</accession>
<proteinExistence type="predicted"/>
<evidence type="ECO:0000313" key="4">
    <source>
        <dbReference type="Proteomes" id="UP001383192"/>
    </source>
</evidence>
<dbReference type="InterPro" id="IPR029058">
    <property type="entry name" value="AB_hydrolase_fold"/>
</dbReference>
<dbReference type="SUPFAM" id="SSF53474">
    <property type="entry name" value="alpha/beta-Hydrolases"/>
    <property type="match status" value="1"/>
</dbReference>
<evidence type="ECO:0000259" key="2">
    <source>
        <dbReference type="Pfam" id="PF12697"/>
    </source>
</evidence>
<feature type="chain" id="PRO_5043743377" description="AB hydrolase-1 domain-containing protein" evidence="1">
    <location>
        <begin position="17"/>
        <end position="361"/>
    </location>
</feature>
<comment type="caution">
    <text evidence="3">The sequence shown here is derived from an EMBL/GenBank/DDBJ whole genome shotgun (WGS) entry which is preliminary data.</text>
</comment>
<keyword evidence="4" id="KW-1185">Reference proteome</keyword>
<feature type="signal peptide" evidence="1">
    <location>
        <begin position="1"/>
        <end position="16"/>
    </location>
</feature>
<feature type="domain" description="AB hydrolase-1" evidence="2">
    <location>
        <begin position="51"/>
        <end position="352"/>
    </location>
</feature>
<dbReference type="InterPro" id="IPR000073">
    <property type="entry name" value="AB_hydrolase_1"/>
</dbReference>
<dbReference type="Pfam" id="PF12697">
    <property type="entry name" value="Abhydrolase_6"/>
    <property type="match status" value="1"/>
</dbReference>
<sequence>MKAALLLLSLTSKSFAMKSGAIVVDDQKQTTLAFEDSGPPKNSSYTTIFAIHGLSYTSGIWSRVAAVGQKQGLRIVGINRRGYQGSTPFSAAEIAICTNGTDEQKTQFVRDRGVEIATFIDKFIQENGIPQISTDGKKGGFAILGWSAGASFATAAIASIDSLPSDAQSRLSPNLRAHIAQEPASISYGQTPPPLTWSPQIDTSIPENTRLPVFKSWITSFFNHGDLSTRNVDVLEYVVPSTIQTPVIFDMTQSEQDSFIDPSNEDTFETPFVLNSLPQLNAVYKKAYFDKANKERFPRLKTTFITGDHTASFSIAALWVTEDDNKANGGDANFVVVPGGNHFLHWAQPEKAVSLYLQALS</sequence>
<dbReference type="Gene3D" id="3.40.50.1820">
    <property type="entry name" value="alpha/beta hydrolase"/>
    <property type="match status" value="1"/>
</dbReference>
<keyword evidence="1" id="KW-0732">Signal</keyword>
<gene>
    <name evidence="3" type="ORF">VNI00_001200</name>
</gene>
<organism evidence="3 4">
    <name type="scientific">Paramarasmius palmivorus</name>
    <dbReference type="NCBI Taxonomy" id="297713"/>
    <lineage>
        <taxon>Eukaryota</taxon>
        <taxon>Fungi</taxon>
        <taxon>Dikarya</taxon>
        <taxon>Basidiomycota</taxon>
        <taxon>Agaricomycotina</taxon>
        <taxon>Agaricomycetes</taxon>
        <taxon>Agaricomycetidae</taxon>
        <taxon>Agaricales</taxon>
        <taxon>Marasmiineae</taxon>
        <taxon>Marasmiaceae</taxon>
        <taxon>Paramarasmius</taxon>
    </lineage>
</organism>
<dbReference type="EMBL" id="JAYKXP010000003">
    <property type="protein sequence ID" value="KAK7060435.1"/>
    <property type="molecule type" value="Genomic_DNA"/>
</dbReference>
<protein>
    <recommendedName>
        <fullName evidence="2">AB hydrolase-1 domain-containing protein</fullName>
    </recommendedName>
</protein>
<evidence type="ECO:0000313" key="3">
    <source>
        <dbReference type="EMBL" id="KAK7060435.1"/>
    </source>
</evidence>
<dbReference type="AlphaFoldDB" id="A0AAW0EAY7"/>
<dbReference type="Proteomes" id="UP001383192">
    <property type="component" value="Unassembled WGS sequence"/>
</dbReference>
<reference evidence="3 4" key="1">
    <citation type="submission" date="2024-01" db="EMBL/GenBank/DDBJ databases">
        <title>A draft genome for a cacao thread blight-causing isolate of Paramarasmius palmivorus.</title>
        <authorList>
            <person name="Baruah I.K."/>
            <person name="Bukari Y."/>
            <person name="Amoako-Attah I."/>
            <person name="Meinhardt L.W."/>
            <person name="Bailey B.A."/>
            <person name="Cohen S.P."/>
        </authorList>
    </citation>
    <scope>NUCLEOTIDE SEQUENCE [LARGE SCALE GENOMIC DNA]</scope>
    <source>
        <strain evidence="3 4">GH-12</strain>
    </source>
</reference>